<dbReference type="InterPro" id="IPR050109">
    <property type="entry name" value="HTH-type_TetR-like_transc_reg"/>
</dbReference>
<proteinExistence type="predicted"/>
<dbReference type="PROSITE" id="PS50977">
    <property type="entry name" value="HTH_TETR_2"/>
    <property type="match status" value="1"/>
</dbReference>
<name>A0A918YMW4_9ACTN</name>
<dbReference type="SUPFAM" id="SSF46689">
    <property type="entry name" value="Homeodomain-like"/>
    <property type="match status" value="1"/>
</dbReference>
<evidence type="ECO:0000256" key="5">
    <source>
        <dbReference type="SAM" id="MobiDB-lite"/>
    </source>
</evidence>
<dbReference type="PANTHER" id="PTHR30055">
    <property type="entry name" value="HTH-TYPE TRANSCRIPTIONAL REGULATOR RUTR"/>
    <property type="match status" value="1"/>
</dbReference>
<evidence type="ECO:0000256" key="2">
    <source>
        <dbReference type="ARBA" id="ARBA00023125"/>
    </source>
</evidence>
<comment type="caution">
    <text evidence="7">The sequence shown here is derived from an EMBL/GenBank/DDBJ whole genome shotgun (WGS) entry which is preliminary data.</text>
</comment>
<dbReference type="Gene3D" id="1.10.357.10">
    <property type="entry name" value="Tetracycline Repressor, domain 2"/>
    <property type="match status" value="1"/>
</dbReference>
<evidence type="ECO:0000313" key="8">
    <source>
        <dbReference type="Proteomes" id="UP000655443"/>
    </source>
</evidence>
<accession>A0A918YMW4</accession>
<keyword evidence="3" id="KW-0804">Transcription</keyword>
<feature type="domain" description="HTH tetR-type" evidence="6">
    <location>
        <begin position="53"/>
        <end position="113"/>
    </location>
</feature>
<dbReference type="Pfam" id="PF16859">
    <property type="entry name" value="TetR_C_11"/>
    <property type="match status" value="1"/>
</dbReference>
<keyword evidence="2 4" id="KW-0238">DNA-binding</keyword>
<evidence type="ECO:0000259" key="6">
    <source>
        <dbReference type="PROSITE" id="PS50977"/>
    </source>
</evidence>
<dbReference type="GO" id="GO:0003700">
    <property type="term" value="F:DNA-binding transcription factor activity"/>
    <property type="evidence" value="ECO:0007669"/>
    <property type="project" value="TreeGrafter"/>
</dbReference>
<feature type="compositionally biased region" description="Basic and acidic residues" evidence="5">
    <location>
        <begin position="32"/>
        <end position="42"/>
    </location>
</feature>
<feature type="DNA-binding region" description="H-T-H motif" evidence="4">
    <location>
        <begin position="76"/>
        <end position="95"/>
    </location>
</feature>
<protein>
    <submittedName>
        <fullName evidence="7">TetR family transcriptional regulator</fullName>
    </submittedName>
</protein>
<dbReference type="Proteomes" id="UP000655443">
    <property type="component" value="Unassembled WGS sequence"/>
</dbReference>
<dbReference type="InterPro" id="IPR001647">
    <property type="entry name" value="HTH_TetR"/>
</dbReference>
<reference evidence="7" key="1">
    <citation type="journal article" date="2014" name="Int. J. Syst. Evol. Microbiol.">
        <title>Complete genome sequence of Corynebacterium casei LMG S-19264T (=DSM 44701T), isolated from a smear-ripened cheese.</title>
        <authorList>
            <consortium name="US DOE Joint Genome Institute (JGI-PGF)"/>
            <person name="Walter F."/>
            <person name="Albersmeier A."/>
            <person name="Kalinowski J."/>
            <person name="Ruckert C."/>
        </authorList>
    </citation>
    <scope>NUCLEOTIDE SEQUENCE</scope>
    <source>
        <strain evidence="7">JCM 4714</strain>
    </source>
</reference>
<organism evidence="7 8">
    <name type="scientific">Streptomyces alanosinicus</name>
    <dbReference type="NCBI Taxonomy" id="68171"/>
    <lineage>
        <taxon>Bacteria</taxon>
        <taxon>Bacillati</taxon>
        <taxon>Actinomycetota</taxon>
        <taxon>Actinomycetes</taxon>
        <taxon>Kitasatosporales</taxon>
        <taxon>Streptomycetaceae</taxon>
        <taxon>Streptomyces</taxon>
    </lineage>
</organism>
<dbReference type="InterPro" id="IPR011075">
    <property type="entry name" value="TetR_C"/>
</dbReference>
<dbReference type="InterPro" id="IPR009057">
    <property type="entry name" value="Homeodomain-like_sf"/>
</dbReference>
<feature type="region of interest" description="Disordered" evidence="5">
    <location>
        <begin position="32"/>
        <end position="54"/>
    </location>
</feature>
<keyword evidence="1" id="KW-0805">Transcription regulation</keyword>
<feature type="compositionally biased region" description="Low complexity" evidence="5">
    <location>
        <begin position="44"/>
        <end position="54"/>
    </location>
</feature>
<evidence type="ECO:0000256" key="1">
    <source>
        <dbReference type="ARBA" id="ARBA00023015"/>
    </source>
</evidence>
<sequence length="241" mass="25847">MHVTQSGSGRNCEPGVKIWCALDWLFVTERSAGRSEGAERPPHGSARPGGRTARTRAAVLTAASDELDAGGFAALTLDNLAARSGVHVSTIRRRWRTVEGVVVDLLAQHSSALPTPDSGDLRQDLHDLAQTIADFHGTPRNRNLIEAIVAAAAHTPRIAEIVRGAFTARTEHVTRIVGRAVARGELAPDTDAKDVITALSAPFYYRLLILREPIDARLVHTSAEAAYLAARAGAFGDFPEH</sequence>
<gene>
    <name evidence="7" type="ORF">GCM10010339_60340</name>
</gene>
<evidence type="ECO:0000313" key="7">
    <source>
        <dbReference type="EMBL" id="GHE09100.1"/>
    </source>
</evidence>
<dbReference type="SUPFAM" id="SSF48498">
    <property type="entry name" value="Tetracyclin repressor-like, C-terminal domain"/>
    <property type="match status" value="1"/>
</dbReference>
<dbReference type="InterPro" id="IPR036271">
    <property type="entry name" value="Tet_transcr_reg_TetR-rel_C_sf"/>
</dbReference>
<reference evidence="7" key="2">
    <citation type="submission" date="2020-09" db="EMBL/GenBank/DDBJ databases">
        <authorList>
            <person name="Sun Q."/>
            <person name="Ohkuma M."/>
        </authorList>
    </citation>
    <scope>NUCLEOTIDE SEQUENCE</scope>
    <source>
        <strain evidence="7">JCM 4714</strain>
    </source>
</reference>
<dbReference type="PANTHER" id="PTHR30055:SF148">
    <property type="entry name" value="TETR-FAMILY TRANSCRIPTIONAL REGULATOR"/>
    <property type="match status" value="1"/>
</dbReference>
<dbReference type="EMBL" id="BMVG01000018">
    <property type="protein sequence ID" value="GHE09100.1"/>
    <property type="molecule type" value="Genomic_DNA"/>
</dbReference>
<keyword evidence="8" id="KW-1185">Reference proteome</keyword>
<dbReference type="AlphaFoldDB" id="A0A918YMW4"/>
<dbReference type="Gene3D" id="1.10.10.60">
    <property type="entry name" value="Homeodomain-like"/>
    <property type="match status" value="1"/>
</dbReference>
<dbReference type="GO" id="GO:0000976">
    <property type="term" value="F:transcription cis-regulatory region binding"/>
    <property type="evidence" value="ECO:0007669"/>
    <property type="project" value="TreeGrafter"/>
</dbReference>
<evidence type="ECO:0000256" key="4">
    <source>
        <dbReference type="PROSITE-ProRule" id="PRU00335"/>
    </source>
</evidence>
<evidence type="ECO:0000256" key="3">
    <source>
        <dbReference type="ARBA" id="ARBA00023163"/>
    </source>
</evidence>